<keyword evidence="2" id="KW-0255">Endonuclease</keyword>
<keyword evidence="3" id="KW-1185">Reference proteome</keyword>
<feature type="domain" description="Restriction endonuclease type I HsdR N-terminal" evidence="1">
    <location>
        <begin position="88"/>
        <end position="170"/>
    </location>
</feature>
<dbReference type="InterPro" id="IPR007409">
    <property type="entry name" value="Restrct_endonuc_type1_HsdR_N"/>
</dbReference>
<dbReference type="GO" id="GO:0005524">
    <property type="term" value="F:ATP binding"/>
    <property type="evidence" value="ECO:0007669"/>
    <property type="project" value="UniProtKB-KW"/>
</dbReference>
<name>A0A947GRJ6_9CYAN</name>
<reference evidence="2" key="2">
    <citation type="journal article" date="2021" name="Mar. Drugs">
        <title>Genome Reduction and Secondary Metabolism of the Marine Sponge-Associated Cyanobacterium Leptothoe.</title>
        <authorList>
            <person name="Konstantinou D."/>
            <person name="Popin R.V."/>
            <person name="Fewer D.P."/>
            <person name="Sivonen K."/>
            <person name="Gkelis S."/>
        </authorList>
    </citation>
    <scope>NUCLEOTIDE SEQUENCE</scope>
    <source>
        <strain evidence="2">TAU-MAC 1115</strain>
    </source>
</reference>
<dbReference type="EMBL" id="JADOES010000049">
    <property type="protein sequence ID" value="MBT9317516.1"/>
    <property type="molecule type" value="Genomic_DNA"/>
</dbReference>
<gene>
    <name evidence="2" type="ORF">IXB50_19005</name>
</gene>
<proteinExistence type="predicted"/>
<evidence type="ECO:0000259" key="1">
    <source>
        <dbReference type="Pfam" id="PF04313"/>
    </source>
</evidence>
<dbReference type="Pfam" id="PF04313">
    <property type="entry name" value="HSDR_N"/>
    <property type="match status" value="1"/>
</dbReference>
<accession>A0A947GRJ6</accession>
<dbReference type="GO" id="GO:0009307">
    <property type="term" value="P:DNA restriction-modification system"/>
    <property type="evidence" value="ECO:0007669"/>
    <property type="project" value="UniProtKB-KW"/>
</dbReference>
<keyword evidence="2" id="KW-0540">Nuclease</keyword>
<dbReference type="GO" id="GO:0009035">
    <property type="term" value="F:type I site-specific deoxyribonuclease activity"/>
    <property type="evidence" value="ECO:0007669"/>
    <property type="project" value="UniProtKB-EC"/>
</dbReference>
<reference evidence="2" key="1">
    <citation type="submission" date="2020-11" db="EMBL/GenBank/DDBJ databases">
        <authorList>
            <person name="Konstantinou D."/>
            <person name="Gkelis S."/>
            <person name="Popin R."/>
            <person name="Fewer D."/>
            <person name="Sivonen K."/>
        </authorList>
    </citation>
    <scope>NUCLEOTIDE SEQUENCE</scope>
    <source>
        <strain evidence="2">TAU-MAC 1115</strain>
    </source>
</reference>
<evidence type="ECO:0000313" key="2">
    <source>
        <dbReference type="EMBL" id="MBT9317516.1"/>
    </source>
</evidence>
<dbReference type="GO" id="GO:0003677">
    <property type="term" value="F:DNA binding"/>
    <property type="evidence" value="ECO:0007669"/>
    <property type="project" value="UniProtKB-KW"/>
</dbReference>
<dbReference type="RefSeq" id="WP_215610580.1">
    <property type="nucleotide sequence ID" value="NZ_JADOES010000049.1"/>
</dbReference>
<protein>
    <submittedName>
        <fullName evidence="2">Restriction endonuclease subunit R</fullName>
    </submittedName>
</protein>
<organism evidence="2 3">
    <name type="scientific">Leptothoe spongobia TAU-MAC 1115</name>
    <dbReference type="NCBI Taxonomy" id="1967444"/>
    <lineage>
        <taxon>Bacteria</taxon>
        <taxon>Bacillati</taxon>
        <taxon>Cyanobacteriota</taxon>
        <taxon>Cyanophyceae</taxon>
        <taxon>Nodosilineales</taxon>
        <taxon>Cymatolegaceae</taxon>
        <taxon>Leptothoe</taxon>
        <taxon>Leptothoe spongobia</taxon>
    </lineage>
</organism>
<sequence length="207" mass="23381">MVQSIPARRVKLSDLKDMFGLQWNEAEDFFTEWFGGFPELTTEDLKALDRVKANYRYLLEYPIMESIVKMVVLSPLLDIAGFYAPPYRVTGETDVKVSAVDEGEVSQGSIDVLVIQKQFWVTVIEAKNSEFSLTKAIPQTLAYMLAEPQSSSPTFGMVTNGSEFLFLKITHDTPPEYGTSDVFSMWNRGNNLYSVVQILKHFGQLIA</sequence>
<dbReference type="Proteomes" id="UP000717364">
    <property type="component" value="Unassembled WGS sequence"/>
</dbReference>
<dbReference type="AlphaFoldDB" id="A0A947GRJ6"/>
<evidence type="ECO:0000313" key="3">
    <source>
        <dbReference type="Proteomes" id="UP000717364"/>
    </source>
</evidence>
<keyword evidence="2" id="KW-0378">Hydrolase</keyword>
<dbReference type="Gene3D" id="3.90.1570.30">
    <property type="match status" value="1"/>
</dbReference>
<comment type="caution">
    <text evidence="2">The sequence shown here is derived from an EMBL/GenBank/DDBJ whole genome shotgun (WGS) entry which is preliminary data.</text>
</comment>